<gene>
    <name evidence="2" type="ORF">BKA67DRAFT_539477</name>
</gene>
<comment type="caution">
    <text evidence="2">The sequence shown here is derived from an EMBL/GenBank/DDBJ whole genome shotgun (WGS) entry which is preliminary data.</text>
</comment>
<dbReference type="RefSeq" id="XP_045954138.1">
    <property type="nucleotide sequence ID" value="XM_046100643.1"/>
</dbReference>
<evidence type="ECO:0000313" key="3">
    <source>
        <dbReference type="Proteomes" id="UP000758603"/>
    </source>
</evidence>
<feature type="region of interest" description="Disordered" evidence="1">
    <location>
        <begin position="33"/>
        <end position="135"/>
    </location>
</feature>
<dbReference type="AlphaFoldDB" id="A0A9P8RKQ7"/>
<feature type="compositionally biased region" description="Basic and acidic residues" evidence="1">
    <location>
        <begin position="373"/>
        <end position="383"/>
    </location>
</feature>
<dbReference type="GeneID" id="70129535"/>
<feature type="region of interest" description="Disordered" evidence="1">
    <location>
        <begin position="354"/>
        <end position="394"/>
    </location>
</feature>
<feature type="compositionally biased region" description="Acidic residues" evidence="1">
    <location>
        <begin position="384"/>
        <end position="394"/>
    </location>
</feature>
<dbReference type="Proteomes" id="UP000758603">
    <property type="component" value="Unassembled WGS sequence"/>
</dbReference>
<feature type="compositionally biased region" description="Low complexity" evidence="1">
    <location>
        <begin position="33"/>
        <end position="56"/>
    </location>
</feature>
<evidence type="ECO:0000313" key="2">
    <source>
        <dbReference type="EMBL" id="KAH6647626.1"/>
    </source>
</evidence>
<protein>
    <submittedName>
        <fullName evidence="2">Uncharacterized protein</fullName>
    </submittedName>
</protein>
<organism evidence="2 3">
    <name type="scientific">Truncatella angustata</name>
    <dbReference type="NCBI Taxonomy" id="152316"/>
    <lineage>
        <taxon>Eukaryota</taxon>
        <taxon>Fungi</taxon>
        <taxon>Dikarya</taxon>
        <taxon>Ascomycota</taxon>
        <taxon>Pezizomycotina</taxon>
        <taxon>Sordariomycetes</taxon>
        <taxon>Xylariomycetidae</taxon>
        <taxon>Amphisphaeriales</taxon>
        <taxon>Sporocadaceae</taxon>
        <taxon>Truncatella</taxon>
    </lineage>
</organism>
<sequence length="394" mass="44363">MDIFMESPAGDDEGRGLFFDDLMTDSQISELELSSQLLGRTRPSSASTPSSSRPSSGIPSYKPTPPRPPTIARRAAPQPAPIRHQTEQLFDKRVTSSSTRNRHIRHDSSTSVDSWESDADLVDPRQVPRQPNESQQDLAERIANLTRTINANAAFCVEVSSKMIELARENKHLLDASRSTLETYILQPALKIPGILKQYYPGIQDGLQDGLDTLREYEVQLRRTVQNVANGRDMVRAQGVNGVAVEGASRRGEMTRLKDRLVEQDALLRDSSQHVQRLIRERETLKKQLHKRTRSGSGHEAAMMGLGMADTDKVPFLRLDVDEEHSDDGREDQPNSEKDMVALADHLREMRVLMDRLAIHEQTSNHERRHSNSKPDDIGKELAADDEDPEWTLL</sequence>
<name>A0A9P8RKQ7_9PEZI</name>
<reference evidence="2" key="1">
    <citation type="journal article" date="2021" name="Nat. Commun.">
        <title>Genetic determinants of endophytism in the Arabidopsis root mycobiome.</title>
        <authorList>
            <person name="Mesny F."/>
            <person name="Miyauchi S."/>
            <person name="Thiergart T."/>
            <person name="Pickel B."/>
            <person name="Atanasova L."/>
            <person name="Karlsson M."/>
            <person name="Huettel B."/>
            <person name="Barry K.W."/>
            <person name="Haridas S."/>
            <person name="Chen C."/>
            <person name="Bauer D."/>
            <person name="Andreopoulos W."/>
            <person name="Pangilinan J."/>
            <person name="LaButti K."/>
            <person name="Riley R."/>
            <person name="Lipzen A."/>
            <person name="Clum A."/>
            <person name="Drula E."/>
            <person name="Henrissat B."/>
            <person name="Kohler A."/>
            <person name="Grigoriev I.V."/>
            <person name="Martin F.M."/>
            <person name="Hacquard S."/>
        </authorList>
    </citation>
    <scope>NUCLEOTIDE SEQUENCE</scope>
    <source>
        <strain evidence="2">MPI-SDFR-AT-0073</strain>
    </source>
</reference>
<accession>A0A9P8RKQ7</accession>
<dbReference type="OrthoDB" id="4757582at2759"/>
<dbReference type="EMBL" id="JAGPXC010000008">
    <property type="protein sequence ID" value="KAH6647626.1"/>
    <property type="molecule type" value="Genomic_DNA"/>
</dbReference>
<proteinExistence type="predicted"/>
<keyword evidence="3" id="KW-1185">Reference proteome</keyword>
<feature type="compositionally biased region" description="Basic and acidic residues" evidence="1">
    <location>
        <begin position="84"/>
        <end position="94"/>
    </location>
</feature>
<feature type="compositionally biased region" description="Basic and acidic residues" evidence="1">
    <location>
        <begin position="354"/>
        <end position="366"/>
    </location>
</feature>
<feature type="compositionally biased region" description="Low complexity" evidence="1">
    <location>
        <begin position="70"/>
        <end position="83"/>
    </location>
</feature>
<evidence type="ECO:0000256" key="1">
    <source>
        <dbReference type="SAM" id="MobiDB-lite"/>
    </source>
</evidence>